<evidence type="ECO:0000313" key="2">
    <source>
        <dbReference type="Proteomes" id="UP000826656"/>
    </source>
</evidence>
<protein>
    <submittedName>
        <fullName evidence="1">Uncharacterized protein</fullName>
    </submittedName>
</protein>
<dbReference type="PANTHER" id="PTHR48302:SF2">
    <property type="entry name" value="DUF1985 DOMAIN-CONTAINING PROTEIN"/>
    <property type="match status" value="1"/>
</dbReference>
<keyword evidence="2" id="KW-1185">Reference proteome</keyword>
<accession>A0ABQ7U8D8</accession>
<evidence type="ECO:0000313" key="1">
    <source>
        <dbReference type="EMBL" id="KAH0743170.1"/>
    </source>
</evidence>
<sequence length="95" mass="11298">MATNPDYVKFEGFSLALKIWFYECCNKVDVSIAIRTSNRTPRIFNWNISKNKIYFHHLKKGMFRKYGNQFIFKDLVFMDDELAFIEAENLSVLTD</sequence>
<name>A0ABQ7U8D8_SOLTU</name>
<proteinExistence type="predicted"/>
<reference evidence="1 2" key="1">
    <citation type="journal article" date="2021" name="bioRxiv">
        <title>Chromosome-scale and haplotype-resolved genome assembly of a tetraploid potato cultivar.</title>
        <authorList>
            <person name="Sun H."/>
            <person name="Jiao W.-B."/>
            <person name="Krause K."/>
            <person name="Campoy J.A."/>
            <person name="Goel M."/>
            <person name="Folz-Donahue K."/>
            <person name="Kukat C."/>
            <person name="Huettel B."/>
            <person name="Schneeberger K."/>
        </authorList>
    </citation>
    <scope>NUCLEOTIDE SEQUENCE [LARGE SCALE GENOMIC DNA]</scope>
    <source>
        <strain evidence="1">SolTubOtavaFocal</strain>
        <tissue evidence="1">Leaves</tissue>
    </source>
</reference>
<organism evidence="1 2">
    <name type="scientific">Solanum tuberosum</name>
    <name type="common">Potato</name>
    <dbReference type="NCBI Taxonomy" id="4113"/>
    <lineage>
        <taxon>Eukaryota</taxon>
        <taxon>Viridiplantae</taxon>
        <taxon>Streptophyta</taxon>
        <taxon>Embryophyta</taxon>
        <taxon>Tracheophyta</taxon>
        <taxon>Spermatophyta</taxon>
        <taxon>Magnoliopsida</taxon>
        <taxon>eudicotyledons</taxon>
        <taxon>Gunneridae</taxon>
        <taxon>Pentapetalae</taxon>
        <taxon>asterids</taxon>
        <taxon>lamiids</taxon>
        <taxon>Solanales</taxon>
        <taxon>Solanaceae</taxon>
        <taxon>Solanoideae</taxon>
        <taxon>Solaneae</taxon>
        <taxon>Solanum</taxon>
    </lineage>
</organism>
<comment type="caution">
    <text evidence="1">The sequence shown here is derived from an EMBL/GenBank/DDBJ whole genome shotgun (WGS) entry which is preliminary data.</text>
</comment>
<dbReference type="EMBL" id="JAIVGD010000023">
    <property type="protein sequence ID" value="KAH0743170.1"/>
    <property type="molecule type" value="Genomic_DNA"/>
</dbReference>
<dbReference type="PANTHER" id="PTHR48302">
    <property type="entry name" value="ULP1 PROTEASE FAMILY, C-TERMINAL CATALYTIC DOMAIN CONTAINING PROTEIN"/>
    <property type="match status" value="1"/>
</dbReference>
<gene>
    <name evidence="1" type="ORF">KY290_031163</name>
</gene>
<dbReference type="Proteomes" id="UP000826656">
    <property type="component" value="Unassembled WGS sequence"/>
</dbReference>